<evidence type="ECO:0000313" key="6">
    <source>
        <dbReference type="Proteomes" id="UP000323258"/>
    </source>
</evidence>
<feature type="active site" description="Charge relay system" evidence="3">
    <location>
        <position position="329"/>
    </location>
</feature>
<dbReference type="PANTHER" id="PTHR11559">
    <property type="entry name" value="CARBOXYLESTERASE"/>
    <property type="match status" value="1"/>
</dbReference>
<dbReference type="InterPro" id="IPR029058">
    <property type="entry name" value="AB_hydrolase_fold"/>
</dbReference>
<feature type="active site" description="Charge relay system" evidence="3">
    <location>
        <position position="423"/>
    </location>
</feature>
<evidence type="ECO:0000313" key="5">
    <source>
        <dbReference type="EMBL" id="TYR31606.1"/>
    </source>
</evidence>
<dbReference type="PRINTS" id="PR00878">
    <property type="entry name" value="CHOLNESTRASE"/>
</dbReference>
<feature type="domain" description="Carboxylesterase type B" evidence="4">
    <location>
        <begin position="22"/>
        <end position="494"/>
    </location>
</feature>
<evidence type="ECO:0000259" key="4">
    <source>
        <dbReference type="Pfam" id="PF00135"/>
    </source>
</evidence>
<dbReference type="InterPro" id="IPR000997">
    <property type="entry name" value="Cholinesterase"/>
</dbReference>
<dbReference type="SUPFAM" id="SSF53474">
    <property type="entry name" value="alpha/beta-Hydrolases"/>
    <property type="match status" value="1"/>
</dbReference>
<dbReference type="Pfam" id="PF00135">
    <property type="entry name" value="COesterase"/>
    <property type="match status" value="1"/>
</dbReference>
<dbReference type="InterPro" id="IPR050309">
    <property type="entry name" value="Type-B_Carboxylest/Lipase"/>
</dbReference>
<dbReference type="AlphaFoldDB" id="A0A5D4GS81"/>
<dbReference type="OrthoDB" id="9775851at2"/>
<dbReference type="Proteomes" id="UP000323258">
    <property type="component" value="Unassembled WGS sequence"/>
</dbReference>
<dbReference type="GO" id="GO:0004104">
    <property type="term" value="F:cholinesterase activity"/>
    <property type="evidence" value="ECO:0007669"/>
    <property type="project" value="InterPro"/>
</dbReference>
<reference evidence="5 6" key="2">
    <citation type="submission" date="2019-09" db="EMBL/GenBank/DDBJ databases">
        <title>Mesorhizobium sp. MaA-C15 isolated from Microcystis aeruginosa.</title>
        <authorList>
            <person name="Jeong S.E."/>
            <person name="Jin H.M."/>
            <person name="Jeon C.O."/>
        </authorList>
    </citation>
    <scope>NUCLEOTIDE SEQUENCE [LARGE SCALE GENOMIC DNA]</scope>
    <source>
        <strain evidence="5 6">MaA-C15</strain>
    </source>
</reference>
<comment type="similarity">
    <text evidence="1">Belongs to the type-B carboxylesterase/lipase family.</text>
</comment>
<dbReference type="InterPro" id="IPR002018">
    <property type="entry name" value="CarbesteraseB"/>
</dbReference>
<protein>
    <submittedName>
        <fullName evidence="5">Carboxylesterase family protein</fullName>
    </submittedName>
</protein>
<accession>A0A5D4GS81</accession>
<sequence length="539" mass="57565">MLGGPAGEEFFLSTVEAGETRPLVRFPAGPARGVRTNDGLCVFRGLPYAEPPTGERRWKPPVPRADWHDVRDAAAPGFACIQPPRRAGSIYDGDMPPTGEDCLSLDIWAPEDASGLPVFVWIHGGSFIWGAGSEPVYDGAALAQRGMVVVSINYRLGIFGYLAHPELSAESPDGVSGNYGLLDQIEALRWVRRNIAAVGGDPDNVTIAGESAGAFSVMCLMAAPSARGLFARAIAQSAYMVSMPSLKEHRYGEEPAEEKGSQLGRALGALDIASLRSMEAQDIANHALQAGFLPIPIVDGHVLPEQLVEAFDHGTQAPVPLLTGFTSGEVRSLRFLMPALPASAGAYEAEIHARYGDLAGQCLALYPAGDMEEAALATLRDALYTWTSVKMAKAQQHLGAATYIYCFDHAYPAAQAADLHAFHGSEMPYIFGTMDRTPPRWPAIPATAGEAALSNAMGEYWSSFARTGVPQASGYAGWPAYLPDGKHVTFAEQPHVASGALEAAFTFHDDVVRRRMAAGDIPWNWNVGIAAPPLPAKVR</sequence>
<evidence type="ECO:0000256" key="3">
    <source>
        <dbReference type="PIRSR" id="PIRSR600997-1"/>
    </source>
</evidence>
<name>A0A5D4GS81_9HYPH</name>
<dbReference type="EMBL" id="VSZS01000064">
    <property type="protein sequence ID" value="TYR31606.1"/>
    <property type="molecule type" value="Genomic_DNA"/>
</dbReference>
<dbReference type="Gene3D" id="3.40.50.1820">
    <property type="entry name" value="alpha/beta hydrolase"/>
    <property type="match status" value="1"/>
</dbReference>
<feature type="active site" description="Acyl-ester intermediate" evidence="3">
    <location>
        <position position="211"/>
    </location>
</feature>
<proteinExistence type="inferred from homology"/>
<comment type="caution">
    <text evidence="5">The sequence shown here is derived from an EMBL/GenBank/DDBJ whole genome shotgun (WGS) entry which is preliminary data.</text>
</comment>
<organism evidence="5 6">
    <name type="scientific">Neoaquamicrobium microcysteis</name>
    <dbReference type="NCBI Taxonomy" id="2682781"/>
    <lineage>
        <taxon>Bacteria</taxon>
        <taxon>Pseudomonadati</taxon>
        <taxon>Pseudomonadota</taxon>
        <taxon>Alphaproteobacteria</taxon>
        <taxon>Hyphomicrobiales</taxon>
        <taxon>Phyllobacteriaceae</taxon>
        <taxon>Neoaquamicrobium</taxon>
    </lineage>
</organism>
<gene>
    <name evidence="5" type="ORF">FY036_15180</name>
</gene>
<evidence type="ECO:0000256" key="1">
    <source>
        <dbReference type="ARBA" id="ARBA00005964"/>
    </source>
</evidence>
<keyword evidence="6" id="KW-1185">Reference proteome</keyword>
<evidence type="ECO:0000256" key="2">
    <source>
        <dbReference type="ARBA" id="ARBA00022801"/>
    </source>
</evidence>
<reference evidence="5 6" key="1">
    <citation type="submission" date="2019-08" db="EMBL/GenBank/DDBJ databases">
        <authorList>
            <person name="Seo Y.L."/>
        </authorList>
    </citation>
    <scope>NUCLEOTIDE SEQUENCE [LARGE SCALE GENOMIC DNA]</scope>
    <source>
        <strain evidence="5 6">MaA-C15</strain>
    </source>
</reference>
<keyword evidence="2" id="KW-0378">Hydrolase</keyword>